<keyword evidence="3" id="KW-0456">Lyase</keyword>
<evidence type="ECO:0000259" key="2">
    <source>
        <dbReference type="Pfam" id="PF00266"/>
    </source>
</evidence>
<feature type="domain" description="Aminotransferase class V" evidence="2">
    <location>
        <begin position="64"/>
        <end position="383"/>
    </location>
</feature>
<evidence type="ECO:0000313" key="4">
    <source>
        <dbReference type="Proteomes" id="UP000095085"/>
    </source>
</evidence>
<dbReference type="Gene3D" id="3.90.1150.10">
    <property type="entry name" value="Aspartate Aminotransferase, domain 1"/>
    <property type="match status" value="1"/>
</dbReference>
<dbReference type="SUPFAM" id="SSF53383">
    <property type="entry name" value="PLP-dependent transferases"/>
    <property type="match status" value="1"/>
</dbReference>
<dbReference type="InterPro" id="IPR015422">
    <property type="entry name" value="PyrdxlP-dep_Trfase_small"/>
</dbReference>
<organism evidence="3 4">
    <name type="scientific">Hyphopichia burtonii NRRL Y-1933</name>
    <dbReference type="NCBI Taxonomy" id="984485"/>
    <lineage>
        <taxon>Eukaryota</taxon>
        <taxon>Fungi</taxon>
        <taxon>Dikarya</taxon>
        <taxon>Ascomycota</taxon>
        <taxon>Saccharomycotina</taxon>
        <taxon>Pichiomycetes</taxon>
        <taxon>Debaryomycetaceae</taxon>
        <taxon>Hyphopichia</taxon>
    </lineage>
</organism>
<dbReference type="STRING" id="984485.A0A1E4RQG7"/>
<gene>
    <name evidence="3" type="ORF">HYPBUDRAFT_103068</name>
</gene>
<dbReference type="InterPro" id="IPR000192">
    <property type="entry name" value="Aminotrans_V_dom"/>
</dbReference>
<dbReference type="Proteomes" id="UP000095085">
    <property type="component" value="Unassembled WGS sequence"/>
</dbReference>
<dbReference type="PANTHER" id="PTHR43092:SF2">
    <property type="entry name" value="HERCYNYLCYSTEINE SULFOXIDE LYASE"/>
    <property type="match status" value="1"/>
</dbReference>
<dbReference type="Gene3D" id="3.40.640.10">
    <property type="entry name" value="Type I PLP-dependent aspartate aminotransferase-like (Major domain)"/>
    <property type="match status" value="1"/>
</dbReference>
<dbReference type="AlphaFoldDB" id="A0A1E4RQG7"/>
<dbReference type="EMBL" id="KV454538">
    <property type="protein sequence ID" value="ODV69522.1"/>
    <property type="molecule type" value="Genomic_DNA"/>
</dbReference>
<evidence type="ECO:0000313" key="3">
    <source>
        <dbReference type="EMBL" id="ODV69522.1"/>
    </source>
</evidence>
<dbReference type="Pfam" id="PF00266">
    <property type="entry name" value="Aminotran_5"/>
    <property type="match status" value="1"/>
</dbReference>
<dbReference type="InterPro" id="IPR015424">
    <property type="entry name" value="PyrdxlP-dep_Trfase"/>
</dbReference>
<dbReference type="OrthoDB" id="5978656at2759"/>
<dbReference type="InterPro" id="IPR015421">
    <property type="entry name" value="PyrdxlP-dep_Trfase_major"/>
</dbReference>
<dbReference type="PANTHER" id="PTHR43092">
    <property type="entry name" value="L-CYSTEINE DESULFHYDRASE"/>
    <property type="match status" value="1"/>
</dbReference>
<dbReference type="GeneID" id="30992791"/>
<reference evidence="4" key="1">
    <citation type="submission" date="2016-05" db="EMBL/GenBank/DDBJ databases">
        <title>Comparative genomics of biotechnologically important yeasts.</title>
        <authorList>
            <consortium name="DOE Joint Genome Institute"/>
            <person name="Riley R."/>
            <person name="Haridas S."/>
            <person name="Wolfe K.H."/>
            <person name="Lopes M.R."/>
            <person name="Hittinger C.T."/>
            <person name="Goker M."/>
            <person name="Salamov A."/>
            <person name="Wisecaver J."/>
            <person name="Long T.M."/>
            <person name="Aerts A.L."/>
            <person name="Barry K."/>
            <person name="Choi C."/>
            <person name="Clum A."/>
            <person name="Coughlan A.Y."/>
            <person name="Deshpande S."/>
            <person name="Douglass A.P."/>
            <person name="Hanson S.J."/>
            <person name="Klenk H.-P."/>
            <person name="Labutti K."/>
            <person name="Lapidus A."/>
            <person name="Lindquist E."/>
            <person name="Lipzen A."/>
            <person name="Meier-Kolthoff J.P."/>
            <person name="Ohm R.A."/>
            <person name="Otillar R.P."/>
            <person name="Pangilinan J."/>
            <person name="Peng Y."/>
            <person name="Rokas A."/>
            <person name="Rosa C.A."/>
            <person name="Scheuner C."/>
            <person name="Sibirny A.A."/>
            <person name="Slot J.C."/>
            <person name="Stielow J.B."/>
            <person name="Sun H."/>
            <person name="Kurtzman C.P."/>
            <person name="Blackwell M."/>
            <person name="Grigoriev I.V."/>
            <person name="Jeffries T.W."/>
        </authorList>
    </citation>
    <scope>NUCLEOTIDE SEQUENCE [LARGE SCALE GENOMIC DNA]</scope>
    <source>
        <strain evidence="4">NRRL Y-1933</strain>
    </source>
</reference>
<dbReference type="RefSeq" id="XP_020078589.1">
    <property type="nucleotide sequence ID" value="XM_020218241.1"/>
</dbReference>
<evidence type="ECO:0000256" key="1">
    <source>
        <dbReference type="ARBA" id="ARBA00022898"/>
    </source>
</evidence>
<keyword evidence="1" id="KW-0663">Pyridoxal phosphate</keyword>
<accession>A0A1E4RQG7</accession>
<dbReference type="GO" id="GO:0016829">
    <property type="term" value="F:lyase activity"/>
    <property type="evidence" value="ECO:0007669"/>
    <property type="project" value="UniProtKB-KW"/>
</dbReference>
<sequence>MSPLVPFGKKFREKYFPNLDKEAYPLNHGSYGLTPKPVHEEYVRTLSKEAEYPDRYIRYDLPDKYVRALKSVGEFVNCDYRDLALVDNATTGINTVLRSFPFEKGDKVLMMSTVYGSCGNTVKFLKEYKGIEYQVVEINYPVQDDEIVGKIEEIFKTQLVKMCMFDTITSMPGIRFPFEKMVKLCKKYQVLSLVDGAHCIGLIPFDLGDFKPDFFISNLHKWLFVPRGCAMLYVDTKHHDKVQTLPISHSYTSDNLVDKFTFIGSKNYASIACIESAIEFRKGVCGGERAIYEYCLGLSEQAAKRVKEIWGDVEVLGISGALVTVEVPMANPRLFDDATMVKQCEEYVYGAMIRQYNTYVPMVYHNGKIFARFSCQIYNELHEYEYASRVILEIFDNFFKSLNK</sequence>
<keyword evidence="4" id="KW-1185">Reference proteome</keyword>
<proteinExistence type="predicted"/>
<name>A0A1E4RQG7_9ASCO</name>
<protein>
    <submittedName>
        <fullName evidence="3">Cysteine desulfurase selenocysteine lyase</fullName>
    </submittedName>
</protein>